<accession>A0ABR1YLE7</accession>
<evidence type="ECO:0000256" key="2">
    <source>
        <dbReference type="ARBA" id="ARBA00022692"/>
    </source>
</evidence>
<organism evidence="9 10">
    <name type="scientific">Phyllosticta capitalensis</name>
    <dbReference type="NCBI Taxonomy" id="121624"/>
    <lineage>
        <taxon>Eukaryota</taxon>
        <taxon>Fungi</taxon>
        <taxon>Dikarya</taxon>
        <taxon>Ascomycota</taxon>
        <taxon>Pezizomycotina</taxon>
        <taxon>Dothideomycetes</taxon>
        <taxon>Dothideomycetes incertae sedis</taxon>
        <taxon>Botryosphaeriales</taxon>
        <taxon>Phyllostictaceae</taxon>
        <taxon>Phyllosticta</taxon>
    </lineage>
</organism>
<keyword evidence="3 7" id="KW-1133">Transmembrane helix</keyword>
<name>A0ABR1YLE7_9PEZI</name>
<protein>
    <recommendedName>
        <fullName evidence="8">Rhodopsin domain-containing protein</fullName>
    </recommendedName>
</protein>
<dbReference type="InterPro" id="IPR049326">
    <property type="entry name" value="Rhodopsin_dom_fungi"/>
</dbReference>
<keyword evidence="4 7" id="KW-0472">Membrane</keyword>
<dbReference type="PANTHER" id="PTHR33048">
    <property type="entry name" value="PTH11-LIKE INTEGRAL MEMBRANE PROTEIN (AFU_ORTHOLOGUE AFUA_5G11245)"/>
    <property type="match status" value="1"/>
</dbReference>
<evidence type="ECO:0000256" key="7">
    <source>
        <dbReference type="SAM" id="Phobius"/>
    </source>
</evidence>
<feature type="region of interest" description="Disordered" evidence="6">
    <location>
        <begin position="386"/>
        <end position="415"/>
    </location>
</feature>
<comment type="similarity">
    <text evidence="5">Belongs to the SAT4 family.</text>
</comment>
<evidence type="ECO:0000259" key="8">
    <source>
        <dbReference type="Pfam" id="PF20684"/>
    </source>
</evidence>
<proteinExistence type="inferred from homology"/>
<dbReference type="Pfam" id="PF20684">
    <property type="entry name" value="Fung_rhodopsin"/>
    <property type="match status" value="1"/>
</dbReference>
<feature type="transmembrane region" description="Helical" evidence="7">
    <location>
        <begin position="237"/>
        <end position="264"/>
    </location>
</feature>
<feature type="region of interest" description="Disordered" evidence="6">
    <location>
        <begin position="304"/>
        <end position="368"/>
    </location>
</feature>
<feature type="compositionally biased region" description="Basic and acidic residues" evidence="6">
    <location>
        <begin position="394"/>
        <end position="407"/>
    </location>
</feature>
<feature type="transmembrane region" description="Helical" evidence="7">
    <location>
        <begin position="16"/>
        <end position="38"/>
    </location>
</feature>
<evidence type="ECO:0000313" key="10">
    <source>
        <dbReference type="Proteomes" id="UP001492380"/>
    </source>
</evidence>
<evidence type="ECO:0000256" key="3">
    <source>
        <dbReference type="ARBA" id="ARBA00022989"/>
    </source>
</evidence>
<evidence type="ECO:0000256" key="1">
    <source>
        <dbReference type="ARBA" id="ARBA00004141"/>
    </source>
</evidence>
<dbReference type="EMBL" id="JBBWRZ010000006">
    <property type="protein sequence ID" value="KAK8233329.1"/>
    <property type="molecule type" value="Genomic_DNA"/>
</dbReference>
<feature type="domain" description="Rhodopsin" evidence="8">
    <location>
        <begin position="34"/>
        <end position="269"/>
    </location>
</feature>
<evidence type="ECO:0000256" key="4">
    <source>
        <dbReference type="ARBA" id="ARBA00023136"/>
    </source>
</evidence>
<feature type="transmembrane region" description="Helical" evidence="7">
    <location>
        <begin position="207"/>
        <end position="225"/>
    </location>
</feature>
<feature type="transmembrane region" description="Helical" evidence="7">
    <location>
        <begin position="50"/>
        <end position="75"/>
    </location>
</feature>
<feature type="transmembrane region" description="Helical" evidence="7">
    <location>
        <begin position="124"/>
        <end position="146"/>
    </location>
</feature>
<feature type="transmembrane region" description="Helical" evidence="7">
    <location>
        <begin position="171"/>
        <end position="195"/>
    </location>
</feature>
<evidence type="ECO:0000256" key="6">
    <source>
        <dbReference type="SAM" id="MobiDB-lite"/>
    </source>
</evidence>
<dbReference type="InterPro" id="IPR052337">
    <property type="entry name" value="SAT4-like"/>
</dbReference>
<reference evidence="9 10" key="1">
    <citation type="submission" date="2024-04" db="EMBL/GenBank/DDBJ databases">
        <title>Phyllosticta paracitricarpa is synonymous to the EU quarantine fungus P. citricarpa based on phylogenomic analyses.</title>
        <authorList>
            <consortium name="Lawrence Berkeley National Laboratory"/>
            <person name="Van Ingen-Buijs V.A."/>
            <person name="Van Westerhoven A.C."/>
            <person name="Haridas S."/>
            <person name="Skiadas P."/>
            <person name="Martin F."/>
            <person name="Groenewald J.Z."/>
            <person name="Crous P.W."/>
            <person name="Seidl M.F."/>
        </authorList>
    </citation>
    <scope>NUCLEOTIDE SEQUENCE [LARGE SCALE GENOMIC DNA]</scope>
    <source>
        <strain evidence="9 10">CBS 123374</strain>
    </source>
</reference>
<keyword evidence="10" id="KW-1185">Reference proteome</keyword>
<keyword evidence="2 7" id="KW-0812">Transmembrane</keyword>
<feature type="compositionally biased region" description="Polar residues" evidence="6">
    <location>
        <begin position="304"/>
        <end position="341"/>
    </location>
</feature>
<feature type="transmembrane region" description="Helical" evidence="7">
    <location>
        <begin position="95"/>
        <end position="117"/>
    </location>
</feature>
<evidence type="ECO:0000256" key="5">
    <source>
        <dbReference type="ARBA" id="ARBA00038359"/>
    </source>
</evidence>
<dbReference type="PANTHER" id="PTHR33048:SF96">
    <property type="entry name" value="INTEGRAL MEMBRANE PROTEIN"/>
    <property type="match status" value="1"/>
</dbReference>
<gene>
    <name evidence="9" type="ORF">HDK90DRAFT_263416</name>
</gene>
<evidence type="ECO:0000313" key="9">
    <source>
        <dbReference type="EMBL" id="KAK8233329.1"/>
    </source>
</evidence>
<comment type="subcellular location">
    <subcellularLocation>
        <location evidence="1">Membrane</location>
        <topology evidence="1">Multi-pass membrane protein</topology>
    </subcellularLocation>
</comment>
<sequence length="445" mass="49503">MTTFHPLSETTSKAPAELSVCIVFLVLTYISVGARCWVRLFMIRSFGWDDALMCISLVLFTVYCTSIIVIAYDYGGGTHTAVIGQAMHWVLVNETIYVVTAMTAKLSLGVFFLRILIRPWQRCFVYAVMVLITFLSVFFFFNLIFLCGNPKDYLVRYVADKCAPRDVQRGVAYLSAAVGAFTDWVYALLPLQIVLQANMNRRGKISVLLILSLGTIGSVCSTVRLKYIDGLISPTDFFWNATMIAIWSITECGAGITAGSLATLRPLFKSWFSAVRTFTQSSSSGSRNWGSTIMKKFSKNSLNQTSDLARNNNGQPAPTWQLGSQDRSQGSSKTRSRQGSKQEGDDLEMSTMPRKPSTAQMRTPQALSACDTSGLISITESLERDSQWYPARTRSNEQSRRPSRADSQDGPQLDLELGDQFDVGRRSSCTIDREQIGDIIHAITR</sequence>
<dbReference type="Proteomes" id="UP001492380">
    <property type="component" value="Unassembled WGS sequence"/>
</dbReference>
<comment type="caution">
    <text evidence="9">The sequence shown here is derived from an EMBL/GenBank/DDBJ whole genome shotgun (WGS) entry which is preliminary data.</text>
</comment>
<feature type="compositionally biased region" description="Polar residues" evidence="6">
    <location>
        <begin position="357"/>
        <end position="368"/>
    </location>
</feature>